<reference evidence="2 3" key="1">
    <citation type="submission" date="2015-11" db="EMBL/GenBank/DDBJ databases">
        <title>Butyribacter intestini gen. nov., sp. nov., a butyric acid-producing bacterium of the family Lachnospiraceae isolated from the human faeces.</title>
        <authorList>
            <person name="Zou Y."/>
            <person name="Xue W."/>
            <person name="Luo G."/>
            <person name="Lv M."/>
        </authorList>
    </citation>
    <scope>NUCLEOTIDE SEQUENCE [LARGE SCALE GENOMIC DNA]</scope>
    <source>
        <strain evidence="2 3">ACET-33324</strain>
    </source>
</reference>
<dbReference type="STRING" id="290052.ASU35_06045"/>
<evidence type="ECO:0000313" key="2">
    <source>
        <dbReference type="EMBL" id="KSV60310.1"/>
    </source>
</evidence>
<dbReference type="Proteomes" id="UP000054874">
    <property type="component" value="Unassembled WGS sequence"/>
</dbReference>
<organism evidence="2 3">
    <name type="scientific">Acetivibrio ethanolgignens</name>
    <dbReference type="NCBI Taxonomy" id="290052"/>
    <lineage>
        <taxon>Bacteria</taxon>
        <taxon>Bacillati</taxon>
        <taxon>Bacillota</taxon>
        <taxon>Clostridia</taxon>
        <taxon>Eubacteriales</taxon>
        <taxon>Oscillospiraceae</taxon>
        <taxon>Acetivibrio</taxon>
    </lineage>
</organism>
<protein>
    <submittedName>
        <fullName evidence="2">Hydrolase</fullName>
    </submittedName>
</protein>
<accession>A0A0V8QJ94</accession>
<sequence>MGIELLMQNGKKIYAPGIEEGIKLKSVRKGTPGQLNFTAINDGLLKFTEGNPVRFLVDGKKLFYGYVFEKKRSGRDTIDVVCYDQLRYFKNKDTYIYKNKTASQVLKMVCSDFGLKAGKITDTKHVISKKLESNKTLFDIVQNALDETMQSKGKLYVLYDDFGRICLTDVADMKLNLLICDETAEGFTYTSSIDKDVYNKIKLAYTNQKTGKIETYIAQDSKNINKWGVLQYYQSEQNNAGLKSKTNSLLKLYNRKSRNLTIKNAAGDIRVRAGCSLLVSLTLDDIRINNYMLVDEVTHTFKENVHTMDVKLIGGDFV</sequence>
<dbReference type="RefSeq" id="WP_058351511.1">
    <property type="nucleotide sequence ID" value="NZ_CABMMD010000024.1"/>
</dbReference>
<proteinExistence type="predicted"/>
<dbReference type="EMBL" id="LNAM01000024">
    <property type="protein sequence ID" value="KSV60310.1"/>
    <property type="molecule type" value="Genomic_DNA"/>
</dbReference>
<gene>
    <name evidence="2" type="ORF">ASU35_06045</name>
</gene>
<keyword evidence="2" id="KW-0378">Hydrolase</keyword>
<dbReference type="Pfam" id="PF24032">
    <property type="entry name" value="YQBQ"/>
    <property type="match status" value="1"/>
</dbReference>
<evidence type="ECO:0000313" key="3">
    <source>
        <dbReference type="Proteomes" id="UP000054874"/>
    </source>
</evidence>
<dbReference type="InterPro" id="IPR056937">
    <property type="entry name" value="YqbQ/XkdQ"/>
</dbReference>
<dbReference type="SUPFAM" id="SSF69279">
    <property type="entry name" value="Phage tail proteins"/>
    <property type="match status" value="1"/>
</dbReference>
<evidence type="ECO:0000259" key="1">
    <source>
        <dbReference type="Pfam" id="PF24032"/>
    </source>
</evidence>
<dbReference type="OrthoDB" id="1698671at2"/>
<dbReference type="AlphaFoldDB" id="A0A0V8QJ94"/>
<name>A0A0V8QJ94_9FIRM</name>
<dbReference type="GO" id="GO:0016787">
    <property type="term" value="F:hydrolase activity"/>
    <property type="evidence" value="ECO:0007669"/>
    <property type="project" value="UniProtKB-KW"/>
</dbReference>
<comment type="caution">
    <text evidence="2">The sequence shown here is derived from an EMBL/GenBank/DDBJ whole genome shotgun (WGS) entry which is preliminary data.</text>
</comment>
<feature type="domain" description="YqbQ/XkdQ" evidence="1">
    <location>
        <begin position="22"/>
        <end position="312"/>
    </location>
</feature>
<keyword evidence="3" id="KW-1185">Reference proteome</keyword>